<dbReference type="InterPro" id="IPR001107">
    <property type="entry name" value="Band_7"/>
</dbReference>
<evidence type="ECO:0000259" key="8">
    <source>
        <dbReference type="Pfam" id="PF01145"/>
    </source>
</evidence>
<dbReference type="Proteomes" id="UP000234275">
    <property type="component" value="Unassembled WGS sequence"/>
</dbReference>
<evidence type="ECO:0000256" key="4">
    <source>
        <dbReference type="ARBA" id="ARBA00023136"/>
    </source>
</evidence>
<keyword evidence="6" id="KW-0175">Coiled coil</keyword>
<dbReference type="GO" id="GO:0005886">
    <property type="term" value="C:plasma membrane"/>
    <property type="evidence" value="ECO:0007669"/>
    <property type="project" value="UniProtKB-SubCell"/>
</dbReference>
<comment type="caution">
    <text evidence="9">The sequence shown here is derived from an EMBL/GenBank/DDBJ whole genome shotgun (WGS) entry which is preliminary data.</text>
</comment>
<organism evidence="9 10">
    <name type="scientific">Aspergillus steynii IBT 23096</name>
    <dbReference type="NCBI Taxonomy" id="1392250"/>
    <lineage>
        <taxon>Eukaryota</taxon>
        <taxon>Fungi</taxon>
        <taxon>Dikarya</taxon>
        <taxon>Ascomycota</taxon>
        <taxon>Pezizomycotina</taxon>
        <taxon>Eurotiomycetes</taxon>
        <taxon>Eurotiomycetidae</taxon>
        <taxon>Eurotiales</taxon>
        <taxon>Aspergillaceae</taxon>
        <taxon>Aspergillus</taxon>
        <taxon>Aspergillus subgen. Circumdati</taxon>
    </lineage>
</organism>
<keyword evidence="4" id="KW-0472">Membrane</keyword>
<dbReference type="PANTHER" id="PTHR13806">
    <property type="entry name" value="FLOTILLIN-RELATED"/>
    <property type="match status" value="1"/>
</dbReference>
<dbReference type="CDD" id="cd03399">
    <property type="entry name" value="SPFH_flotillin"/>
    <property type="match status" value="1"/>
</dbReference>
<sequence>MTIEKLQFSLPAVFTIGPENEYEALRKYALLLSGSTAENNFAKKENISDNERKGHVQDIVKGIIEGETRVIVSSMTMEEIFKERQVFKNKVIDNVQNELKQFGLKIYNANVKELQDTPGSEYFAFLSRKAHEGALNQAKIDVAEARMRGEIGEAEKKGRTKQEISKIDADTAVLETKRKAEKAKADSELKNRQTELDSGVQLAQIVAKRETEVRDAELKKKVENKRAETELERLRAEQVTKSKVERESAQEKADAAFYTEQKAADARLYRQKVEADAAFYRQRQDADAAFYQQTREAEGMLEMSKAYGALVNVLGGPQAFLQFRMLETGTYEKLAKANGAAINGLQPKITTWSTGGKADESGDGLGSIQNIMQSLPPLLSTIHDQTGISPPSWLAQMPPGSHVDGSHNAKAIKGHSVGSSPAN</sequence>
<dbReference type="Pfam" id="PF01145">
    <property type="entry name" value="Band_7"/>
    <property type="match status" value="1"/>
</dbReference>
<feature type="region of interest" description="Disordered" evidence="7">
    <location>
        <begin position="397"/>
        <end position="423"/>
    </location>
</feature>
<evidence type="ECO:0000256" key="1">
    <source>
        <dbReference type="ARBA" id="ARBA00004236"/>
    </source>
</evidence>
<proteinExistence type="inferred from homology"/>
<keyword evidence="10" id="KW-1185">Reference proteome</keyword>
<dbReference type="AlphaFoldDB" id="A0A2I2G2H3"/>
<dbReference type="InterPro" id="IPR036013">
    <property type="entry name" value="Band_7/SPFH_dom_sf"/>
</dbReference>
<evidence type="ECO:0000256" key="6">
    <source>
        <dbReference type="SAM" id="Coils"/>
    </source>
</evidence>
<keyword evidence="3" id="KW-1003">Cell membrane</keyword>
<dbReference type="RefSeq" id="XP_024702381.1">
    <property type="nucleotide sequence ID" value="XM_024849685.1"/>
</dbReference>
<name>A0A2I2G2H3_9EURO</name>
<evidence type="ECO:0000256" key="2">
    <source>
        <dbReference type="ARBA" id="ARBA00007161"/>
    </source>
</evidence>
<evidence type="ECO:0000313" key="9">
    <source>
        <dbReference type="EMBL" id="PLB47079.1"/>
    </source>
</evidence>
<evidence type="ECO:0000256" key="7">
    <source>
        <dbReference type="SAM" id="MobiDB-lite"/>
    </source>
</evidence>
<dbReference type="InterPro" id="IPR027705">
    <property type="entry name" value="Flotillin_fam"/>
</dbReference>
<protein>
    <recommendedName>
        <fullName evidence="8">Band 7 domain-containing protein</fullName>
    </recommendedName>
</protein>
<dbReference type="VEuPathDB" id="FungiDB:P170DRAFT_438795"/>
<evidence type="ECO:0000256" key="5">
    <source>
        <dbReference type="RuleBase" id="RU366054"/>
    </source>
</evidence>
<evidence type="ECO:0000256" key="3">
    <source>
        <dbReference type="ARBA" id="ARBA00022475"/>
    </source>
</evidence>
<evidence type="ECO:0000313" key="10">
    <source>
        <dbReference type="Proteomes" id="UP000234275"/>
    </source>
</evidence>
<feature type="coiled-coil region" evidence="6">
    <location>
        <begin position="177"/>
        <end position="239"/>
    </location>
</feature>
<accession>A0A2I2G2H3</accession>
<reference evidence="9 10" key="1">
    <citation type="submission" date="2016-12" db="EMBL/GenBank/DDBJ databases">
        <title>The genomes of Aspergillus section Nigri reveals drivers in fungal speciation.</title>
        <authorList>
            <consortium name="DOE Joint Genome Institute"/>
            <person name="Vesth T.C."/>
            <person name="Nybo J."/>
            <person name="Theobald S."/>
            <person name="Brandl J."/>
            <person name="Frisvad J.C."/>
            <person name="Nielsen K.F."/>
            <person name="Lyhne E.K."/>
            <person name="Kogle M.E."/>
            <person name="Kuo A."/>
            <person name="Riley R."/>
            <person name="Clum A."/>
            <person name="Nolan M."/>
            <person name="Lipzen A."/>
            <person name="Salamov A."/>
            <person name="Henrissat B."/>
            <person name="Wiebenga A."/>
            <person name="De Vries R.P."/>
            <person name="Grigoriev I.V."/>
            <person name="Mortensen U.H."/>
            <person name="Andersen M.R."/>
            <person name="Baker S.E."/>
        </authorList>
    </citation>
    <scope>NUCLEOTIDE SEQUENCE [LARGE SCALE GENOMIC DNA]</scope>
    <source>
        <strain evidence="9 10">IBT 23096</strain>
    </source>
</reference>
<dbReference type="Gene3D" id="3.30.479.30">
    <property type="entry name" value="Band 7 domain"/>
    <property type="match status" value="1"/>
</dbReference>
<feature type="domain" description="Band 7" evidence="8">
    <location>
        <begin position="7"/>
        <end position="145"/>
    </location>
</feature>
<dbReference type="STRING" id="1392250.A0A2I2G2H3"/>
<gene>
    <name evidence="9" type="ORF">P170DRAFT_438795</name>
</gene>
<dbReference type="SUPFAM" id="SSF117892">
    <property type="entry name" value="Band 7/SPFH domain"/>
    <property type="match status" value="1"/>
</dbReference>
<dbReference type="EMBL" id="MSFO01000006">
    <property type="protein sequence ID" value="PLB47079.1"/>
    <property type="molecule type" value="Genomic_DNA"/>
</dbReference>
<dbReference type="OrthoDB" id="6080404at2759"/>
<comment type="subcellular location">
    <subcellularLocation>
        <location evidence="1">Cell membrane</location>
    </subcellularLocation>
</comment>
<dbReference type="GeneID" id="36557384"/>
<comment type="similarity">
    <text evidence="2 5">Belongs to the band 7/mec-2 family. Flotillin subfamily.</text>
</comment>
<dbReference type="PANTHER" id="PTHR13806:SF31">
    <property type="entry name" value="FLOTILLIN-LIKE PROTEIN 1-RELATED"/>
    <property type="match status" value="1"/>
</dbReference>